<dbReference type="InParanoid" id="A0A482XKE2"/>
<evidence type="ECO:0000256" key="2">
    <source>
        <dbReference type="SAM" id="MobiDB-lite"/>
    </source>
</evidence>
<comment type="caution">
    <text evidence="4">The sequence shown here is derived from an EMBL/GenBank/DDBJ whole genome shotgun (WGS) entry which is preliminary data.</text>
</comment>
<sequence>MPTELELIALETEFDLYLSFTKRLVLNLPDSEDRTRAAIWLQKLRSITNDDQKKLRNEHLKLLLFALHRRSMLSVFEKPPHDELESFHDGLTLLEMTRELIELTEKKAAGGDNSKESPLPPVTTNVSADLKEYCASQSIPKFGAHVFYAVSNEPIQMWSKSPNCVYPATGDVPNPLQWELTLSKLTDHVLEKQAEAERLAAEAKAAEDKTEERDDTQVLPMIDVAVCGSSGSNLFKWKPDSILTLHQNYDFSDVGVAEDLEVQGKWQLELDEMAFSILDHSLPGRQKVVVRDPYYQGLPPDLAERRNHGVIDEVEVESSSSSSGMESIEGHRQADEEAFNSPTKGTARCKCSGKTKPSN</sequence>
<dbReference type="AlphaFoldDB" id="A0A482XKE2"/>
<gene>
    <name evidence="4" type="ORF">LSTR_LSTR013085</name>
</gene>
<evidence type="ECO:0000313" key="4">
    <source>
        <dbReference type="EMBL" id="RZF46555.1"/>
    </source>
</evidence>
<evidence type="ECO:0000256" key="1">
    <source>
        <dbReference type="SAM" id="Coils"/>
    </source>
</evidence>
<dbReference type="Pfam" id="PF14846">
    <property type="entry name" value="DUF4485"/>
    <property type="match status" value="1"/>
</dbReference>
<protein>
    <recommendedName>
        <fullName evidence="3">DUF4485 domain-containing protein</fullName>
    </recommendedName>
</protein>
<evidence type="ECO:0000313" key="5">
    <source>
        <dbReference type="Proteomes" id="UP000291343"/>
    </source>
</evidence>
<feature type="coiled-coil region" evidence="1">
    <location>
        <begin position="182"/>
        <end position="213"/>
    </location>
</feature>
<organism evidence="4 5">
    <name type="scientific">Laodelphax striatellus</name>
    <name type="common">Small brown planthopper</name>
    <name type="synonym">Delphax striatella</name>
    <dbReference type="NCBI Taxonomy" id="195883"/>
    <lineage>
        <taxon>Eukaryota</taxon>
        <taxon>Metazoa</taxon>
        <taxon>Ecdysozoa</taxon>
        <taxon>Arthropoda</taxon>
        <taxon>Hexapoda</taxon>
        <taxon>Insecta</taxon>
        <taxon>Pterygota</taxon>
        <taxon>Neoptera</taxon>
        <taxon>Paraneoptera</taxon>
        <taxon>Hemiptera</taxon>
        <taxon>Auchenorrhyncha</taxon>
        <taxon>Fulgoroidea</taxon>
        <taxon>Delphacidae</taxon>
        <taxon>Criomorphinae</taxon>
        <taxon>Laodelphax</taxon>
    </lineage>
</organism>
<proteinExistence type="predicted"/>
<accession>A0A482XKE2</accession>
<evidence type="ECO:0000259" key="3">
    <source>
        <dbReference type="Pfam" id="PF14846"/>
    </source>
</evidence>
<dbReference type="Proteomes" id="UP000291343">
    <property type="component" value="Unassembled WGS sequence"/>
</dbReference>
<dbReference type="InterPro" id="IPR027831">
    <property type="entry name" value="DUF4485"/>
</dbReference>
<keyword evidence="5" id="KW-1185">Reference proteome</keyword>
<dbReference type="EMBL" id="QKKF02005893">
    <property type="protein sequence ID" value="RZF46555.1"/>
    <property type="molecule type" value="Genomic_DNA"/>
</dbReference>
<reference evidence="4 5" key="1">
    <citation type="journal article" date="2017" name="Gigascience">
        <title>Genome sequence of the small brown planthopper, Laodelphax striatellus.</title>
        <authorList>
            <person name="Zhu J."/>
            <person name="Jiang F."/>
            <person name="Wang X."/>
            <person name="Yang P."/>
            <person name="Bao Y."/>
            <person name="Zhao W."/>
            <person name="Wang W."/>
            <person name="Lu H."/>
            <person name="Wang Q."/>
            <person name="Cui N."/>
            <person name="Li J."/>
            <person name="Chen X."/>
            <person name="Luo L."/>
            <person name="Yu J."/>
            <person name="Kang L."/>
            <person name="Cui F."/>
        </authorList>
    </citation>
    <scope>NUCLEOTIDE SEQUENCE [LARGE SCALE GENOMIC DNA]</scope>
    <source>
        <strain evidence="4">Lst14</strain>
    </source>
</reference>
<keyword evidence="1" id="KW-0175">Coiled coil</keyword>
<name>A0A482XKE2_LAOST</name>
<feature type="region of interest" description="Disordered" evidence="2">
    <location>
        <begin position="314"/>
        <end position="359"/>
    </location>
</feature>
<feature type="domain" description="DUF4485" evidence="3">
    <location>
        <begin position="10"/>
        <end position="86"/>
    </location>
</feature>
<feature type="compositionally biased region" description="Low complexity" evidence="2">
    <location>
        <begin position="317"/>
        <end position="327"/>
    </location>
</feature>
<dbReference type="OrthoDB" id="6592692at2759"/>